<dbReference type="Pfam" id="PF00460">
    <property type="entry name" value="Flg_bb_rod"/>
    <property type="match status" value="1"/>
</dbReference>
<dbReference type="NCBIfam" id="TIGR01395">
    <property type="entry name" value="FlgC"/>
    <property type="match status" value="1"/>
</dbReference>
<dbReference type="InterPro" id="IPR019776">
    <property type="entry name" value="Flagellar_basal_body_rod_CS"/>
</dbReference>
<dbReference type="Pfam" id="PF06429">
    <property type="entry name" value="Flg_bbr_C"/>
    <property type="match status" value="1"/>
</dbReference>
<feature type="domain" description="Flagellar basal-body/hook protein C-terminal" evidence="8">
    <location>
        <begin position="102"/>
        <end position="144"/>
    </location>
</feature>
<dbReference type="EMBL" id="JAOQKJ010000003">
    <property type="protein sequence ID" value="MCU6743659.1"/>
    <property type="molecule type" value="Genomic_DNA"/>
</dbReference>
<evidence type="ECO:0000259" key="8">
    <source>
        <dbReference type="Pfam" id="PF06429"/>
    </source>
</evidence>
<sequence length="148" mass="16380">MSIFTSFDINASGMTAQRYRMDVISENVANADTTRTEDGTPYRRKVVTFQQKGEKVGSFSSVFGKASDAYKGQGVRVSKVSQDTWTEMIKAYDPSHPDADENGYVTYPNVNIVTEMTNLIDASRSYEANATAFNASKTIAMKGLEMEQ</sequence>
<organism evidence="9 10">
    <name type="scientific">Suilimivivens aceti</name>
    <dbReference type="NCBI Taxonomy" id="2981774"/>
    <lineage>
        <taxon>Bacteria</taxon>
        <taxon>Bacillati</taxon>
        <taxon>Bacillota</taxon>
        <taxon>Clostridia</taxon>
        <taxon>Lachnospirales</taxon>
        <taxon>Lachnospiraceae</taxon>
        <taxon>Suilimivivens</taxon>
    </lineage>
</organism>
<proteinExistence type="inferred from homology"/>
<dbReference type="InterPro" id="IPR006299">
    <property type="entry name" value="FlgC"/>
</dbReference>
<evidence type="ECO:0000256" key="3">
    <source>
        <dbReference type="ARBA" id="ARBA00017941"/>
    </source>
</evidence>
<keyword evidence="9" id="KW-0969">Cilium</keyword>
<dbReference type="PROSITE" id="PS00588">
    <property type="entry name" value="FLAGELLA_BB_ROD"/>
    <property type="match status" value="1"/>
</dbReference>
<dbReference type="InterPro" id="IPR001444">
    <property type="entry name" value="Flag_bb_rod_N"/>
</dbReference>
<evidence type="ECO:0000256" key="4">
    <source>
        <dbReference type="ARBA" id="ARBA00023143"/>
    </source>
</evidence>
<dbReference type="PANTHER" id="PTHR30435:SF2">
    <property type="entry name" value="FLAGELLAR BASAL-BODY ROD PROTEIN FLGC"/>
    <property type="match status" value="1"/>
</dbReference>
<evidence type="ECO:0000256" key="6">
    <source>
        <dbReference type="RuleBase" id="RU362062"/>
    </source>
</evidence>
<evidence type="ECO:0000256" key="2">
    <source>
        <dbReference type="ARBA" id="ARBA00009677"/>
    </source>
</evidence>
<comment type="caution">
    <text evidence="9">The sequence shown here is derived from an EMBL/GenBank/DDBJ whole genome shotgun (WGS) entry which is preliminary data.</text>
</comment>
<gene>
    <name evidence="9" type="primary">flgC</name>
    <name evidence="9" type="ORF">OCV77_03935</name>
</gene>
<evidence type="ECO:0000259" key="7">
    <source>
        <dbReference type="Pfam" id="PF00460"/>
    </source>
</evidence>
<dbReference type="InterPro" id="IPR010930">
    <property type="entry name" value="Flg_bb/hook_C_dom"/>
</dbReference>
<evidence type="ECO:0000313" key="9">
    <source>
        <dbReference type="EMBL" id="MCU6743659.1"/>
    </source>
</evidence>
<keyword evidence="4 6" id="KW-0975">Bacterial flagellum</keyword>
<accession>A0ABT2T091</accession>
<comment type="similarity">
    <text evidence="2">Belongs to the flagella basal body rod proteins family.</text>
</comment>
<evidence type="ECO:0000256" key="1">
    <source>
        <dbReference type="ARBA" id="ARBA00004117"/>
    </source>
</evidence>
<dbReference type="Proteomes" id="UP001652432">
    <property type="component" value="Unassembled WGS sequence"/>
</dbReference>
<feature type="domain" description="Flagellar basal body rod protein N-terminal" evidence="7">
    <location>
        <begin position="9"/>
        <end position="35"/>
    </location>
</feature>
<keyword evidence="9" id="KW-0282">Flagellum</keyword>
<dbReference type="PANTHER" id="PTHR30435">
    <property type="entry name" value="FLAGELLAR PROTEIN"/>
    <property type="match status" value="1"/>
</dbReference>
<name>A0ABT2T091_9FIRM</name>
<evidence type="ECO:0000256" key="5">
    <source>
        <dbReference type="ARBA" id="ARBA00025933"/>
    </source>
</evidence>
<comment type="subunit">
    <text evidence="5 6">The basal body constitutes a major portion of the flagellar organelle and consists of four rings (L,P,S, and M) mounted on a central rod. The rod consists of about 26 subunits of FlgG in the distal portion, and FlgB, FlgC and FlgF are thought to build up the proximal portion of the rod with about 6 subunits each.</text>
</comment>
<keyword evidence="9" id="KW-0966">Cell projection</keyword>
<comment type="subcellular location">
    <subcellularLocation>
        <location evidence="1 6">Bacterial flagellum basal body</location>
    </subcellularLocation>
</comment>
<keyword evidence="10" id="KW-1185">Reference proteome</keyword>
<protein>
    <recommendedName>
        <fullName evidence="3 6">Flagellar basal-body rod protein FlgC</fullName>
    </recommendedName>
</protein>
<reference evidence="9 10" key="1">
    <citation type="journal article" date="2021" name="ISME Commun">
        <title>Automated analysis of genomic sequences facilitates high-throughput and comprehensive description of bacteria.</title>
        <authorList>
            <person name="Hitch T.C.A."/>
        </authorList>
    </citation>
    <scope>NUCLEOTIDE SEQUENCE [LARGE SCALE GENOMIC DNA]</scope>
    <source>
        <strain evidence="9 10">Sanger_18</strain>
    </source>
</reference>
<dbReference type="RefSeq" id="WP_262573482.1">
    <property type="nucleotide sequence ID" value="NZ_JAOQKJ010000003.1"/>
</dbReference>
<evidence type="ECO:0000313" key="10">
    <source>
        <dbReference type="Proteomes" id="UP001652432"/>
    </source>
</evidence>